<feature type="domain" description="C2H2-type" evidence="1">
    <location>
        <begin position="45"/>
        <end position="66"/>
    </location>
</feature>
<keyword evidence="3" id="KW-1185">Reference proteome</keyword>
<sequence>MHKRTWSKLIPTKISAFGWQVMQNRIPTKLNLYQRGIVHDNNLMCGLCGDDIEDKNHLFIHCRVAHSVRSKCAKWWRFLTAHPKTCQEDFEQHRLPIKDSSVQAGWDVVWFSTLWSLWLARNRKIFKNQVCEEERIFELVQLRAFSWIKSRTTGYSFNFYEWMLEPLLSLKAKRSLQ</sequence>
<accession>A0AAV5KJJ8</accession>
<proteinExistence type="predicted"/>
<organism evidence="2 3">
    <name type="scientific">Rubroshorea leprosula</name>
    <dbReference type="NCBI Taxonomy" id="152421"/>
    <lineage>
        <taxon>Eukaryota</taxon>
        <taxon>Viridiplantae</taxon>
        <taxon>Streptophyta</taxon>
        <taxon>Embryophyta</taxon>
        <taxon>Tracheophyta</taxon>
        <taxon>Spermatophyta</taxon>
        <taxon>Magnoliopsida</taxon>
        <taxon>eudicotyledons</taxon>
        <taxon>Gunneridae</taxon>
        <taxon>Pentapetalae</taxon>
        <taxon>rosids</taxon>
        <taxon>malvids</taxon>
        <taxon>Malvales</taxon>
        <taxon>Dipterocarpaceae</taxon>
        <taxon>Rubroshorea</taxon>
    </lineage>
</organism>
<reference evidence="2 3" key="1">
    <citation type="journal article" date="2021" name="Commun. Biol.">
        <title>The genome of Shorea leprosula (Dipterocarpaceae) highlights the ecological relevance of drought in aseasonal tropical rainforests.</title>
        <authorList>
            <person name="Ng K.K.S."/>
            <person name="Kobayashi M.J."/>
            <person name="Fawcett J.A."/>
            <person name="Hatakeyama M."/>
            <person name="Paape T."/>
            <person name="Ng C.H."/>
            <person name="Ang C.C."/>
            <person name="Tnah L.H."/>
            <person name="Lee C.T."/>
            <person name="Nishiyama T."/>
            <person name="Sese J."/>
            <person name="O'Brien M.J."/>
            <person name="Copetti D."/>
            <person name="Mohd Noor M.I."/>
            <person name="Ong R.C."/>
            <person name="Putra M."/>
            <person name="Sireger I.Z."/>
            <person name="Indrioko S."/>
            <person name="Kosugi Y."/>
            <person name="Izuno A."/>
            <person name="Isagi Y."/>
            <person name="Lee S.L."/>
            <person name="Shimizu K.K."/>
        </authorList>
    </citation>
    <scope>NUCLEOTIDE SEQUENCE [LARGE SCALE GENOMIC DNA]</scope>
    <source>
        <strain evidence="2">214</strain>
    </source>
</reference>
<gene>
    <name evidence="2" type="ORF">SLEP1_g34274</name>
</gene>
<dbReference type="Pfam" id="PF13966">
    <property type="entry name" value="zf-RVT"/>
    <property type="match status" value="1"/>
</dbReference>
<dbReference type="PROSITE" id="PS00028">
    <property type="entry name" value="ZINC_FINGER_C2H2_1"/>
    <property type="match status" value="1"/>
</dbReference>
<name>A0AAV5KJJ8_9ROSI</name>
<evidence type="ECO:0000313" key="2">
    <source>
        <dbReference type="EMBL" id="GKV24691.1"/>
    </source>
</evidence>
<evidence type="ECO:0000259" key="1">
    <source>
        <dbReference type="PROSITE" id="PS00028"/>
    </source>
</evidence>
<dbReference type="AlphaFoldDB" id="A0AAV5KJJ8"/>
<evidence type="ECO:0000313" key="3">
    <source>
        <dbReference type="Proteomes" id="UP001054252"/>
    </source>
</evidence>
<dbReference type="EMBL" id="BPVZ01000066">
    <property type="protein sequence ID" value="GKV24691.1"/>
    <property type="molecule type" value="Genomic_DNA"/>
</dbReference>
<dbReference type="InterPro" id="IPR026960">
    <property type="entry name" value="RVT-Znf"/>
</dbReference>
<dbReference type="Proteomes" id="UP001054252">
    <property type="component" value="Unassembled WGS sequence"/>
</dbReference>
<protein>
    <recommendedName>
        <fullName evidence="1">C2H2-type domain-containing protein</fullName>
    </recommendedName>
</protein>
<dbReference type="InterPro" id="IPR013087">
    <property type="entry name" value="Znf_C2H2_type"/>
</dbReference>
<comment type="caution">
    <text evidence="2">The sequence shown here is derived from an EMBL/GenBank/DDBJ whole genome shotgun (WGS) entry which is preliminary data.</text>
</comment>